<evidence type="ECO:0000256" key="3">
    <source>
        <dbReference type="ARBA" id="ARBA00022691"/>
    </source>
</evidence>
<dbReference type="SFLD" id="SFLDS00029">
    <property type="entry name" value="Radical_SAM"/>
    <property type="match status" value="1"/>
</dbReference>
<keyword evidence="4" id="KW-0479">Metal-binding</keyword>
<reference evidence="10" key="1">
    <citation type="submission" date="2018-07" db="EMBL/GenBank/DDBJ databases">
        <title>Streptacidiphilus bronchialis DSM 106435 chromosome.</title>
        <authorList>
            <person name="Batra D."/>
            <person name="Gulvik C.A."/>
        </authorList>
    </citation>
    <scope>NUCLEOTIDE SEQUENCE [LARGE SCALE GENOMIC DNA]</scope>
    <source>
        <strain evidence="10">DSM 106435</strain>
    </source>
</reference>
<evidence type="ECO:0000256" key="1">
    <source>
        <dbReference type="ARBA" id="ARBA00001966"/>
    </source>
</evidence>
<keyword evidence="10" id="KW-1185">Reference proteome</keyword>
<dbReference type="PROSITE" id="PS51918">
    <property type="entry name" value="RADICAL_SAM"/>
    <property type="match status" value="1"/>
</dbReference>
<dbReference type="InterPro" id="IPR013785">
    <property type="entry name" value="Aldolase_TIM"/>
</dbReference>
<dbReference type="CDD" id="cd01335">
    <property type="entry name" value="Radical_SAM"/>
    <property type="match status" value="1"/>
</dbReference>
<dbReference type="NCBIfam" id="TIGR04085">
    <property type="entry name" value="rSAM_more_4Fe4S"/>
    <property type="match status" value="1"/>
</dbReference>
<dbReference type="SUPFAM" id="SSF102114">
    <property type="entry name" value="Radical SAM enzymes"/>
    <property type="match status" value="1"/>
</dbReference>
<dbReference type="KEGG" id="stri:C7M71_007465"/>
<dbReference type="InterPro" id="IPR058240">
    <property type="entry name" value="rSAM_sf"/>
</dbReference>
<evidence type="ECO:0000256" key="7">
    <source>
        <dbReference type="ARBA" id="ARBA00023601"/>
    </source>
</evidence>
<keyword evidence="3" id="KW-0949">S-adenosyl-L-methionine</keyword>
<evidence type="ECO:0000256" key="4">
    <source>
        <dbReference type="ARBA" id="ARBA00022723"/>
    </source>
</evidence>
<feature type="domain" description="Radical SAM core" evidence="8">
    <location>
        <begin position="206"/>
        <end position="433"/>
    </location>
</feature>
<name>A0A345SUA1_9ACTN</name>
<comment type="similarity">
    <text evidence="7">Belongs to the radical SAM superfamily. Anaerobic sulfatase-maturating enzyme family.</text>
</comment>
<keyword evidence="2" id="KW-0004">4Fe-4S</keyword>
<comment type="cofactor">
    <cofactor evidence="1">
        <name>[4Fe-4S] cluster</name>
        <dbReference type="ChEBI" id="CHEBI:49883"/>
    </cofactor>
</comment>
<dbReference type="Gene3D" id="3.20.20.70">
    <property type="entry name" value="Aldolase class I"/>
    <property type="match status" value="1"/>
</dbReference>
<dbReference type="PROSITE" id="PS01305">
    <property type="entry name" value="MOAA_NIFB_PQQE"/>
    <property type="match status" value="1"/>
</dbReference>
<dbReference type="InterPro" id="IPR007197">
    <property type="entry name" value="rSAM"/>
</dbReference>
<dbReference type="Proteomes" id="UP000249340">
    <property type="component" value="Chromosome"/>
</dbReference>
<dbReference type="OrthoDB" id="9782387at2"/>
<dbReference type="InterPro" id="IPR023885">
    <property type="entry name" value="4Fe4S-binding_SPASM_dom"/>
</dbReference>
<evidence type="ECO:0000256" key="2">
    <source>
        <dbReference type="ARBA" id="ARBA00022485"/>
    </source>
</evidence>
<evidence type="ECO:0000259" key="8">
    <source>
        <dbReference type="PROSITE" id="PS51918"/>
    </source>
</evidence>
<dbReference type="SMART" id="SM00729">
    <property type="entry name" value="Elp3"/>
    <property type="match status" value="1"/>
</dbReference>
<gene>
    <name evidence="9" type="ORF">C7M71_007465</name>
</gene>
<dbReference type="EMBL" id="CP031264">
    <property type="protein sequence ID" value="AXI77306.1"/>
    <property type="molecule type" value="Genomic_DNA"/>
</dbReference>
<dbReference type="PANTHER" id="PTHR43273:SF3">
    <property type="entry name" value="ANAEROBIC SULFATASE-MATURATING ENZYME HOMOLOG ASLB-RELATED"/>
    <property type="match status" value="1"/>
</dbReference>
<dbReference type="Pfam" id="PF04055">
    <property type="entry name" value="Radical_SAM"/>
    <property type="match status" value="1"/>
</dbReference>
<dbReference type="InterPro" id="IPR000385">
    <property type="entry name" value="MoaA_NifB_PqqE_Fe-S-bd_CS"/>
</dbReference>
<dbReference type="PANTHER" id="PTHR43273">
    <property type="entry name" value="ANAEROBIC SULFATASE-MATURATING ENZYME HOMOLOG ASLB-RELATED"/>
    <property type="match status" value="1"/>
</dbReference>
<organism evidence="9 10">
    <name type="scientific">Peterkaempfera bronchialis</name>
    <dbReference type="NCBI Taxonomy" id="2126346"/>
    <lineage>
        <taxon>Bacteria</taxon>
        <taxon>Bacillati</taxon>
        <taxon>Actinomycetota</taxon>
        <taxon>Actinomycetes</taxon>
        <taxon>Kitasatosporales</taxon>
        <taxon>Streptomycetaceae</taxon>
        <taxon>Peterkaempfera</taxon>
    </lineage>
</organism>
<dbReference type="SFLD" id="SFLDG01384">
    <property type="entry name" value="thioether_bond_formation_requi"/>
    <property type="match status" value="1"/>
</dbReference>
<dbReference type="GO" id="GO:0032324">
    <property type="term" value="P:molybdopterin cofactor biosynthetic process"/>
    <property type="evidence" value="ECO:0007669"/>
    <property type="project" value="UniProtKB-ARBA"/>
</dbReference>
<dbReference type="GO" id="GO:0051539">
    <property type="term" value="F:4 iron, 4 sulfur cluster binding"/>
    <property type="evidence" value="ECO:0007669"/>
    <property type="project" value="UniProtKB-KW"/>
</dbReference>
<dbReference type="InterPro" id="IPR023867">
    <property type="entry name" value="Sulphatase_maturase_rSAM"/>
</dbReference>
<keyword evidence="6" id="KW-0411">Iron-sulfur</keyword>
<dbReference type="InterPro" id="IPR006638">
    <property type="entry name" value="Elp3/MiaA/NifB-like_rSAM"/>
</dbReference>
<evidence type="ECO:0000256" key="6">
    <source>
        <dbReference type="ARBA" id="ARBA00023014"/>
    </source>
</evidence>
<protein>
    <submittedName>
        <fullName evidence="9">Radical SAM protein</fullName>
    </submittedName>
</protein>
<evidence type="ECO:0000313" key="10">
    <source>
        <dbReference type="Proteomes" id="UP000249340"/>
    </source>
</evidence>
<keyword evidence="5" id="KW-0408">Iron</keyword>
<sequence length="607" mass="67338">MSAPDRRRPASARPNAGAPGAAVPAFNCHCPARGQQANRSFRRNVMTEHLEHESFGCGSCGSANQGVLLPLPRLRDAALPGGTDGSSRDGLPALTVDAVTAVSQVWADGEALPRLAVDPARLRPETNTQLLDLGGGAWCLNHALRQQQLYGGQVLRETYRDLRDGMTPADQDLARVLVEQGFAAAPGEAPERFHRELMRAEDAKQDVQPSFTLLRILLTDVCNLSCSYCKVIPNVLAPQAEPTDADRLAEVIAFFFTHSDVSRPKIIHITGGEPTLFFHQVQHIVEVAEHAARPGENFWFVIGTNATLIRQRQAAFLAEHDVKCIVSMDGPQHIHDALRRNHGGRGSWRMVDAGVRRLKEAGAEVSLSMVLGQHNLDQAEETITWFLETYQPTGLGVNFMKPPTPDQKDYQHLVDPDRYADRMYAIHQAFRDRGLFLELVYRKLQPFVEQRYRFHDCGAAGGTNLNVDAKGNVGPCKSFLVMDRLAMQALDIDAYRSTVVTKWRKRSPIYYTHCEGCAARGMCGNGCAYDAMVHSGDEMAIDLRSCQYTQRFNQLFVEDLFNQVRPAGPVPATWWHLPSRAERGRLLGAVSARPRTLSYSIGHQTLD</sequence>
<dbReference type="SFLD" id="SFLDG01067">
    <property type="entry name" value="SPASM/twitch_domain_containing"/>
    <property type="match status" value="1"/>
</dbReference>
<dbReference type="AlphaFoldDB" id="A0A345SUA1"/>
<dbReference type="SFLD" id="SFLDG01386">
    <property type="entry name" value="main_SPASM_domain-containing"/>
    <property type="match status" value="1"/>
</dbReference>
<proteinExistence type="inferred from homology"/>
<accession>A0A345SUA1</accession>
<dbReference type="GO" id="GO:0046872">
    <property type="term" value="F:metal ion binding"/>
    <property type="evidence" value="ECO:0007669"/>
    <property type="project" value="UniProtKB-KW"/>
</dbReference>
<evidence type="ECO:0000313" key="9">
    <source>
        <dbReference type="EMBL" id="AXI77306.1"/>
    </source>
</evidence>
<evidence type="ECO:0000256" key="5">
    <source>
        <dbReference type="ARBA" id="ARBA00023004"/>
    </source>
</evidence>
<dbReference type="GO" id="GO:0016491">
    <property type="term" value="F:oxidoreductase activity"/>
    <property type="evidence" value="ECO:0007669"/>
    <property type="project" value="InterPro"/>
</dbReference>